<name>A0A0A9A2X9_ARUDO</name>
<reference evidence="2" key="2">
    <citation type="journal article" date="2015" name="Data Brief">
        <title>Shoot transcriptome of the giant reed, Arundo donax.</title>
        <authorList>
            <person name="Barrero R.A."/>
            <person name="Guerrero F.D."/>
            <person name="Moolhuijzen P."/>
            <person name="Goolsby J.A."/>
            <person name="Tidwell J."/>
            <person name="Bellgard S.E."/>
            <person name="Bellgard M.I."/>
        </authorList>
    </citation>
    <scope>NUCLEOTIDE SEQUENCE</scope>
    <source>
        <tissue evidence="2">Shoot tissue taken approximately 20 cm above the soil surface</tissue>
    </source>
</reference>
<protein>
    <submittedName>
        <fullName evidence="2">Uncharacterized protein</fullName>
    </submittedName>
</protein>
<sequence length="20" mass="2065">MGPTTVARDAADSGVGRKEF</sequence>
<accession>A0A0A9A2X9</accession>
<feature type="compositionally biased region" description="Basic and acidic residues" evidence="1">
    <location>
        <begin position="9"/>
        <end position="20"/>
    </location>
</feature>
<proteinExistence type="predicted"/>
<dbReference type="EMBL" id="GBRH01256493">
    <property type="protein sequence ID" value="JAD41402.1"/>
    <property type="molecule type" value="Transcribed_RNA"/>
</dbReference>
<dbReference type="AlphaFoldDB" id="A0A0A9A2X9"/>
<feature type="region of interest" description="Disordered" evidence="1">
    <location>
        <begin position="1"/>
        <end position="20"/>
    </location>
</feature>
<evidence type="ECO:0000256" key="1">
    <source>
        <dbReference type="SAM" id="MobiDB-lite"/>
    </source>
</evidence>
<reference evidence="2" key="1">
    <citation type="submission" date="2014-09" db="EMBL/GenBank/DDBJ databases">
        <authorList>
            <person name="Magalhaes I.L.F."/>
            <person name="Oliveira U."/>
            <person name="Santos F.R."/>
            <person name="Vidigal T.H.D.A."/>
            <person name="Brescovit A.D."/>
            <person name="Santos A.J."/>
        </authorList>
    </citation>
    <scope>NUCLEOTIDE SEQUENCE</scope>
    <source>
        <tissue evidence="2">Shoot tissue taken approximately 20 cm above the soil surface</tissue>
    </source>
</reference>
<evidence type="ECO:0000313" key="2">
    <source>
        <dbReference type="EMBL" id="JAD41402.1"/>
    </source>
</evidence>
<organism evidence="2">
    <name type="scientific">Arundo donax</name>
    <name type="common">Giant reed</name>
    <name type="synonym">Donax arundinaceus</name>
    <dbReference type="NCBI Taxonomy" id="35708"/>
    <lineage>
        <taxon>Eukaryota</taxon>
        <taxon>Viridiplantae</taxon>
        <taxon>Streptophyta</taxon>
        <taxon>Embryophyta</taxon>
        <taxon>Tracheophyta</taxon>
        <taxon>Spermatophyta</taxon>
        <taxon>Magnoliopsida</taxon>
        <taxon>Liliopsida</taxon>
        <taxon>Poales</taxon>
        <taxon>Poaceae</taxon>
        <taxon>PACMAD clade</taxon>
        <taxon>Arundinoideae</taxon>
        <taxon>Arundineae</taxon>
        <taxon>Arundo</taxon>
    </lineage>
</organism>